<organism evidence="1 2">
    <name type="scientific">Uabimicrobium amorphum</name>
    <dbReference type="NCBI Taxonomy" id="2596890"/>
    <lineage>
        <taxon>Bacteria</taxon>
        <taxon>Pseudomonadati</taxon>
        <taxon>Planctomycetota</taxon>
        <taxon>Candidatus Uabimicrobiia</taxon>
        <taxon>Candidatus Uabimicrobiales</taxon>
        <taxon>Candidatus Uabimicrobiaceae</taxon>
        <taxon>Candidatus Uabimicrobium</taxon>
    </lineage>
</organism>
<dbReference type="KEGG" id="uam:UABAM_02308"/>
<dbReference type="Proteomes" id="UP000326354">
    <property type="component" value="Chromosome"/>
</dbReference>
<protein>
    <submittedName>
        <fullName evidence="1">Uncharacterized protein</fullName>
    </submittedName>
</protein>
<evidence type="ECO:0000313" key="1">
    <source>
        <dbReference type="EMBL" id="BBM83953.1"/>
    </source>
</evidence>
<gene>
    <name evidence="1" type="ORF">UABAM_02308</name>
</gene>
<accession>A0A5S9IL93</accession>
<name>A0A5S9IL93_UABAM</name>
<evidence type="ECO:0000313" key="2">
    <source>
        <dbReference type="Proteomes" id="UP000326354"/>
    </source>
</evidence>
<dbReference type="EMBL" id="AP019860">
    <property type="protein sequence ID" value="BBM83953.1"/>
    <property type="molecule type" value="Genomic_DNA"/>
</dbReference>
<sequence>MRKIVLYSSLWCILCWTIAAEEPRYAATLVSVVPQNTTTTDSWLQQQDRRVAYAVAMRYLKKYCRFFDEELHSSRVDEMYRQNPDLDPTDIQNKLAALTLPSKLVIVVSTTVHTLKDPPFAKIHRHQAHINMKVVDKNGWSEIYAQASGKTPSLVLLPPIQGNNTAHSWRVNRRSRDKAIEDAVRLVVPQLIEQLTTKRNLINAFDFLAVRLSPQHKQGIWRVLNEIKGQAQVRDIKDTTDRGVAAKINYPQGIYPFMQLLMERLRQDPVLQGMLCDIDGNTVKVYPQRQVVVLDAQQKFTGTVALSPDVVKIKEYQLQKDTHHELHQQVLHQQLLESMQVNFQIFDAKDLWKNLQRESLRLQTYAAAHPTDFIAKKNNTATHTLYYWAKSNMVTHGDRKYCFAEIEARLVRMVTAETVAFYHLTSQDEFQRGVMVTRDDDSARRKAIEELAQRAVHKIIARLVVEKNFTVFQPRIAVVADNFSPQQVEKLKNILLDIAREGKIAIAQAMQSGESFVRANISFPQQQDKLSQPAFRQILVEYCEAEGLMIFVQSEIGKLYVTPQMESE</sequence>
<keyword evidence="2" id="KW-1185">Reference proteome</keyword>
<dbReference type="AlphaFoldDB" id="A0A5S9IL93"/>
<proteinExistence type="predicted"/>
<reference evidence="1 2" key="1">
    <citation type="submission" date="2019-08" db="EMBL/GenBank/DDBJ databases">
        <title>Complete genome sequence of Candidatus Uab amorphum.</title>
        <authorList>
            <person name="Shiratori T."/>
            <person name="Suzuki S."/>
            <person name="Kakizawa Y."/>
            <person name="Ishida K."/>
        </authorList>
    </citation>
    <scope>NUCLEOTIDE SEQUENCE [LARGE SCALE GENOMIC DNA]</scope>
    <source>
        <strain evidence="1 2">SRT547</strain>
    </source>
</reference>
<dbReference type="RefSeq" id="WP_151968134.1">
    <property type="nucleotide sequence ID" value="NZ_AP019860.1"/>
</dbReference>